<organism evidence="1 2">
    <name type="scientific">Anaerotignum propionicum DSM 1682</name>
    <dbReference type="NCBI Taxonomy" id="991789"/>
    <lineage>
        <taxon>Bacteria</taxon>
        <taxon>Bacillati</taxon>
        <taxon>Bacillota</taxon>
        <taxon>Clostridia</taxon>
        <taxon>Lachnospirales</taxon>
        <taxon>Anaerotignaceae</taxon>
        <taxon>Anaerotignum</taxon>
    </lineage>
</organism>
<keyword evidence="2" id="KW-1185">Reference proteome</keyword>
<evidence type="ECO:0000313" key="1">
    <source>
        <dbReference type="EMBL" id="AMJ40507.1"/>
    </source>
</evidence>
<dbReference type="EMBL" id="CP014223">
    <property type="protein sequence ID" value="AMJ40507.1"/>
    <property type="molecule type" value="Genomic_DNA"/>
</dbReference>
<reference evidence="1 2" key="1">
    <citation type="journal article" date="2016" name="Genome Announc.">
        <title>Complete Genome Sequence of the Amino Acid-Fermenting Clostridium propionicum X2 (DSM 1682).</title>
        <authorList>
            <person name="Poehlein A."/>
            <person name="Schlien K."/>
            <person name="Chowdhury N.P."/>
            <person name="Gottschalk G."/>
            <person name="Buckel W."/>
            <person name="Daniel R."/>
        </authorList>
    </citation>
    <scope>NUCLEOTIDE SEQUENCE [LARGE SCALE GENOMIC DNA]</scope>
    <source>
        <strain evidence="1 2">X2</strain>
    </source>
</reference>
<dbReference type="RefSeq" id="WP_066048272.1">
    <property type="nucleotide sequence ID" value="NZ_CP014223.1"/>
</dbReference>
<dbReference type="Proteomes" id="UP000068026">
    <property type="component" value="Chromosome"/>
</dbReference>
<proteinExistence type="predicted"/>
<evidence type="ECO:0000313" key="2">
    <source>
        <dbReference type="Proteomes" id="UP000068026"/>
    </source>
</evidence>
<sequence length="145" mass="17482">MKLDAISIKWAINHIKHKRDTDLFPVLKEYNILFEDEEALVRELCNLDIGAYKWQPYRRFIIPKDEYSYRVAMQLDPIDNILFVAITYQFGDKIEKKRIPIEKKWFLTIDFLRMKTAIYMIRQKHGIIFGVHPKKILHGTHMQFI</sequence>
<name>A0ABN4LAV3_ANAPI</name>
<reference evidence="2" key="2">
    <citation type="submission" date="2016-01" db="EMBL/GenBank/DDBJ databases">
        <authorList>
            <person name="Poehlein A."/>
            <person name="Schlien K."/>
            <person name="Gottschalk G."/>
            <person name="Buckel W."/>
            <person name="Daniel R."/>
        </authorList>
    </citation>
    <scope>NUCLEOTIDE SEQUENCE [LARGE SCALE GENOMIC DNA]</scope>
    <source>
        <strain evidence="2">X2</strain>
    </source>
</reference>
<gene>
    <name evidence="1" type="ORF">CPRO_09070</name>
</gene>
<accession>A0ABN4LAV3</accession>
<protein>
    <submittedName>
        <fullName evidence="1">Uncharacterized protein</fullName>
    </submittedName>
</protein>